<sequence length="295" mass="32374">MFSFSRFSPVIWLSVASSTVLLTGSQTVDKETVATDYHALIEAQRIFAAYGGKHSIKDAFSKFLVSAYLFRDDKFVLGGPFYAAQSERPGRLTWRPTYARIAASGSWGITTGPVEFHPNSAAEPPVGYGNFVTLWQKTAEGTWQATYDGGISYTTPASAVTIVHPKTFPAKLQVAADTVALRNSLQQAEAAFATRAQSSLQQAYVPVLPQAGSELRLLREEAVPYVGAAAQRLASESKQAVIFRPFQAAVVPSGELGYTLGYLDFQQQRGHYLRIWQREGQQWKLALELLAAKLE</sequence>
<dbReference type="Gene3D" id="3.10.450.50">
    <property type="match status" value="1"/>
</dbReference>
<accession>A0ABY4G4I1</accession>
<keyword evidence="2" id="KW-1185">Reference proteome</keyword>
<reference evidence="1" key="1">
    <citation type="submission" date="2022-04" db="EMBL/GenBank/DDBJ databases">
        <title>Hymenobacter sp. isolated from the air.</title>
        <authorList>
            <person name="Won M."/>
            <person name="Lee C.-M."/>
            <person name="Woen H.-Y."/>
            <person name="Kwon S.-W."/>
        </authorList>
    </citation>
    <scope>NUCLEOTIDE SEQUENCE</scope>
    <source>
        <strain evidence="1">5420S-77</strain>
    </source>
</reference>
<proteinExistence type="predicted"/>
<organism evidence="1 2">
    <name type="scientific">Hymenobacter volaticus</name>
    <dbReference type="NCBI Taxonomy" id="2932254"/>
    <lineage>
        <taxon>Bacteria</taxon>
        <taxon>Pseudomonadati</taxon>
        <taxon>Bacteroidota</taxon>
        <taxon>Cytophagia</taxon>
        <taxon>Cytophagales</taxon>
        <taxon>Hymenobacteraceae</taxon>
        <taxon>Hymenobacter</taxon>
    </lineage>
</organism>
<name>A0ABY4G4I1_9BACT</name>
<evidence type="ECO:0000313" key="2">
    <source>
        <dbReference type="Proteomes" id="UP000830401"/>
    </source>
</evidence>
<protein>
    <recommendedName>
        <fullName evidence="3">Nuclear transport factor 2 family protein</fullName>
    </recommendedName>
</protein>
<evidence type="ECO:0008006" key="3">
    <source>
        <dbReference type="Google" id="ProtNLM"/>
    </source>
</evidence>
<gene>
    <name evidence="1" type="ORF">MUN86_20105</name>
</gene>
<dbReference type="Proteomes" id="UP000830401">
    <property type="component" value="Chromosome"/>
</dbReference>
<dbReference type="EMBL" id="CP095061">
    <property type="protein sequence ID" value="UOQ65802.1"/>
    <property type="molecule type" value="Genomic_DNA"/>
</dbReference>
<evidence type="ECO:0000313" key="1">
    <source>
        <dbReference type="EMBL" id="UOQ65802.1"/>
    </source>
</evidence>
<dbReference type="RefSeq" id="WP_245119783.1">
    <property type="nucleotide sequence ID" value="NZ_CP095061.1"/>
</dbReference>